<keyword evidence="7" id="KW-0805">Transcription regulation</keyword>
<dbReference type="AlphaFoldDB" id="A0A7D9IBL9"/>
<name>A0A7D9IBL9_PARCT</name>
<dbReference type="GO" id="GO:0005634">
    <property type="term" value="C:nucleus"/>
    <property type="evidence" value="ECO:0007669"/>
    <property type="project" value="UniProtKB-SubCell"/>
</dbReference>
<proteinExistence type="inferred from homology"/>
<dbReference type="Gene3D" id="3.30.160.60">
    <property type="entry name" value="Classic Zinc Finger"/>
    <property type="match status" value="4"/>
</dbReference>
<dbReference type="SMART" id="SM00355">
    <property type="entry name" value="ZnF_C2H2"/>
    <property type="match status" value="6"/>
</dbReference>
<evidence type="ECO:0000256" key="8">
    <source>
        <dbReference type="ARBA" id="ARBA00023125"/>
    </source>
</evidence>
<evidence type="ECO:0000256" key="10">
    <source>
        <dbReference type="ARBA" id="ARBA00023242"/>
    </source>
</evidence>
<comment type="caution">
    <text evidence="12">The sequence shown here is derived from an EMBL/GenBank/DDBJ whole genome shotgun (WGS) entry which is preliminary data.</text>
</comment>
<dbReference type="PROSITE" id="PS50157">
    <property type="entry name" value="ZINC_FINGER_C2H2_2"/>
    <property type="match status" value="6"/>
</dbReference>
<keyword evidence="4" id="KW-0677">Repeat</keyword>
<dbReference type="OrthoDB" id="5062908at2759"/>
<evidence type="ECO:0000256" key="9">
    <source>
        <dbReference type="ARBA" id="ARBA00023163"/>
    </source>
</evidence>
<dbReference type="PANTHER" id="PTHR14196">
    <property type="entry name" value="ODD-SKIPPED - RELATED"/>
    <property type="match status" value="1"/>
</dbReference>
<keyword evidence="10" id="KW-0539">Nucleus</keyword>
<dbReference type="GO" id="GO:0000977">
    <property type="term" value="F:RNA polymerase II transcription regulatory region sequence-specific DNA binding"/>
    <property type="evidence" value="ECO:0007669"/>
    <property type="project" value="TreeGrafter"/>
</dbReference>
<evidence type="ECO:0000256" key="6">
    <source>
        <dbReference type="ARBA" id="ARBA00022833"/>
    </source>
</evidence>
<evidence type="ECO:0000313" key="13">
    <source>
        <dbReference type="Proteomes" id="UP001152795"/>
    </source>
</evidence>
<dbReference type="FunFam" id="3.30.160.60:FF:001437">
    <property type="entry name" value="Zinc finger protein 594"/>
    <property type="match status" value="1"/>
</dbReference>
<dbReference type="FunFam" id="3.30.160.60:FF:000110">
    <property type="entry name" value="Zinc finger protein-like"/>
    <property type="match status" value="1"/>
</dbReference>
<keyword evidence="5" id="KW-0863">Zinc-finger</keyword>
<feature type="compositionally biased region" description="Basic and acidic residues" evidence="11">
    <location>
        <begin position="66"/>
        <end position="79"/>
    </location>
</feature>
<evidence type="ECO:0000256" key="1">
    <source>
        <dbReference type="ARBA" id="ARBA00004123"/>
    </source>
</evidence>
<dbReference type="InterPro" id="IPR036236">
    <property type="entry name" value="Znf_C2H2_sf"/>
</dbReference>
<dbReference type="FunFam" id="3.30.160.60:FF:000646">
    <property type="entry name" value="Myeloid zinc finger 1"/>
    <property type="match status" value="1"/>
</dbReference>
<evidence type="ECO:0000256" key="5">
    <source>
        <dbReference type="ARBA" id="ARBA00022771"/>
    </source>
</evidence>
<keyword evidence="8" id="KW-0238">DNA-binding</keyword>
<evidence type="ECO:0000256" key="4">
    <source>
        <dbReference type="ARBA" id="ARBA00022737"/>
    </source>
</evidence>
<comment type="similarity">
    <text evidence="2">Belongs to the krueppel C2H2-type zinc-finger protein family.</text>
</comment>
<gene>
    <name evidence="12" type="ORF">PACLA_8A009424</name>
</gene>
<keyword evidence="13" id="KW-1185">Reference proteome</keyword>
<evidence type="ECO:0000256" key="11">
    <source>
        <dbReference type="SAM" id="MobiDB-lite"/>
    </source>
</evidence>
<feature type="region of interest" description="Disordered" evidence="11">
    <location>
        <begin position="227"/>
        <end position="271"/>
    </location>
</feature>
<dbReference type="SUPFAM" id="SSF57667">
    <property type="entry name" value="beta-beta-alpha zinc fingers"/>
    <property type="match status" value="3"/>
</dbReference>
<accession>A0A7D9IBL9</accession>
<dbReference type="Proteomes" id="UP001152795">
    <property type="component" value="Unassembled WGS sequence"/>
</dbReference>
<keyword evidence="6" id="KW-0862">Zinc</keyword>
<keyword evidence="3" id="KW-0479">Metal-binding</keyword>
<evidence type="ECO:0000256" key="2">
    <source>
        <dbReference type="ARBA" id="ARBA00006991"/>
    </source>
</evidence>
<organism evidence="12 13">
    <name type="scientific">Paramuricea clavata</name>
    <name type="common">Red gorgonian</name>
    <name type="synonym">Violescent sea-whip</name>
    <dbReference type="NCBI Taxonomy" id="317549"/>
    <lineage>
        <taxon>Eukaryota</taxon>
        <taxon>Metazoa</taxon>
        <taxon>Cnidaria</taxon>
        <taxon>Anthozoa</taxon>
        <taxon>Octocorallia</taxon>
        <taxon>Malacalcyonacea</taxon>
        <taxon>Plexauridae</taxon>
        <taxon>Paramuricea</taxon>
    </lineage>
</organism>
<comment type="subcellular location">
    <subcellularLocation>
        <location evidence="1">Nucleus</location>
    </subcellularLocation>
</comment>
<dbReference type="InterPro" id="IPR050717">
    <property type="entry name" value="C2H2-ZF_Transcription_Reg"/>
</dbReference>
<evidence type="ECO:0000313" key="12">
    <source>
        <dbReference type="EMBL" id="CAB4001874.1"/>
    </source>
</evidence>
<evidence type="ECO:0000256" key="3">
    <source>
        <dbReference type="ARBA" id="ARBA00022723"/>
    </source>
</evidence>
<dbReference type="GO" id="GO:0008270">
    <property type="term" value="F:zinc ion binding"/>
    <property type="evidence" value="ECO:0007669"/>
    <property type="project" value="UniProtKB-KW"/>
</dbReference>
<dbReference type="Pfam" id="PF00096">
    <property type="entry name" value="zf-C2H2"/>
    <property type="match status" value="6"/>
</dbReference>
<keyword evidence="9" id="KW-0804">Transcription</keyword>
<evidence type="ECO:0000256" key="7">
    <source>
        <dbReference type="ARBA" id="ARBA00023015"/>
    </source>
</evidence>
<feature type="region of interest" description="Disordered" evidence="11">
    <location>
        <begin position="66"/>
        <end position="105"/>
    </location>
</feature>
<dbReference type="GO" id="GO:0000981">
    <property type="term" value="F:DNA-binding transcription factor activity, RNA polymerase II-specific"/>
    <property type="evidence" value="ECO:0007669"/>
    <property type="project" value="TreeGrafter"/>
</dbReference>
<dbReference type="InterPro" id="IPR013087">
    <property type="entry name" value="Znf_C2H2_type"/>
</dbReference>
<protein>
    <submittedName>
        <fullName evidence="12">Fez family zinc finger 1-like</fullName>
    </submittedName>
</protein>
<dbReference type="FunFam" id="3.30.160.60:FF:000016">
    <property type="entry name" value="zinc finger protein 37 homolog"/>
    <property type="match status" value="1"/>
</dbReference>
<feature type="compositionally biased region" description="Basic residues" evidence="11">
    <location>
        <begin position="96"/>
        <end position="105"/>
    </location>
</feature>
<feature type="compositionally biased region" description="Polar residues" evidence="11">
    <location>
        <begin position="81"/>
        <end position="95"/>
    </location>
</feature>
<dbReference type="PANTHER" id="PTHR14196:SF12">
    <property type="entry name" value="ZINC FINGER PROTEIN 208-LIKE"/>
    <property type="match status" value="1"/>
</dbReference>
<feature type="compositionally biased region" description="Polar residues" evidence="11">
    <location>
        <begin position="260"/>
        <end position="270"/>
    </location>
</feature>
<reference evidence="12" key="1">
    <citation type="submission" date="2020-04" db="EMBL/GenBank/DDBJ databases">
        <authorList>
            <person name="Alioto T."/>
            <person name="Alioto T."/>
            <person name="Gomez Garrido J."/>
        </authorList>
    </citation>
    <scope>NUCLEOTIDE SEQUENCE</scope>
    <source>
        <strain evidence="12">A484AB</strain>
    </source>
</reference>
<dbReference type="EMBL" id="CACRXK020004198">
    <property type="protein sequence ID" value="CAB4001874.1"/>
    <property type="molecule type" value="Genomic_DNA"/>
</dbReference>
<sequence length="445" mass="51876">MKSTEEIATQAELPAGMSSYKLHTFLQNDALTERITSELEQLNYAHILTSLAMGSLQNNNVYDISAHENSDSKKGHEQQSEDQALTISNVDQRSNFSRRQKRRVIPSRKVRELQEIDEVKRHDSYDNEVRRENSTKRKIVRKNVRKNFQEKRDFFSTNGPAVREIKDKKKQPNSAGRFLRKCKKHGVMKDGFKTIQTRANRRNRKEMNSKECLGDNEGIERSCMEIGSDSERNKDEESEEIYTEGKSRKSKKRNTEAIKMNSNEYNSNGSSDEKTRYQCKQCGKCFKTYYTFSIHIKMPEHTKETPFVCDVCGKGFRLSSTLCRHKIIHTSNKPHECKVCWKTFNRSSTLKMHMRTHSARKQHVCSTCGKGFHQKGNLRNHMFVHSGERPFCCETCGRHFNKKSNLKHHIKIHEMNGQYSCTICKKVFEEHTGLKEHMQTKHAHL</sequence>
<dbReference type="PROSITE" id="PS00028">
    <property type="entry name" value="ZINC_FINGER_C2H2_1"/>
    <property type="match status" value="6"/>
</dbReference>